<dbReference type="OrthoDB" id="9802264at2"/>
<evidence type="ECO:0000256" key="3">
    <source>
        <dbReference type="ARBA" id="ARBA00022505"/>
    </source>
</evidence>
<dbReference type="PROSITE" id="PS51866">
    <property type="entry name" value="MOP"/>
    <property type="match status" value="1"/>
</dbReference>
<dbReference type="PANTHER" id="PTHR43514:SF4">
    <property type="entry name" value="ABC TRANSPORTER I FAMILY MEMBER 10"/>
    <property type="match status" value="1"/>
</dbReference>
<dbReference type="GO" id="GO:0016887">
    <property type="term" value="F:ATP hydrolysis activity"/>
    <property type="evidence" value="ECO:0007669"/>
    <property type="project" value="InterPro"/>
</dbReference>
<keyword evidence="12" id="KW-0378">Hydrolase</keyword>
<evidence type="ECO:0000256" key="1">
    <source>
        <dbReference type="ARBA" id="ARBA00022448"/>
    </source>
</evidence>
<evidence type="ECO:0000313" key="12">
    <source>
        <dbReference type="EMBL" id="RVT92734.1"/>
    </source>
</evidence>
<dbReference type="Gene3D" id="2.40.50.100">
    <property type="match status" value="1"/>
</dbReference>
<dbReference type="GO" id="GO:0005524">
    <property type="term" value="F:ATP binding"/>
    <property type="evidence" value="ECO:0007669"/>
    <property type="project" value="UniProtKB-KW"/>
</dbReference>
<dbReference type="InterPro" id="IPR005116">
    <property type="entry name" value="Transp-assoc_OB_typ1"/>
</dbReference>
<keyword evidence="1" id="KW-0813">Transport</keyword>
<dbReference type="InterPro" id="IPR008995">
    <property type="entry name" value="Mo/tungstate-bd_C_term_dom"/>
</dbReference>
<keyword evidence="6 12" id="KW-0067">ATP-binding</keyword>
<dbReference type="SUPFAM" id="SSF50331">
    <property type="entry name" value="MOP-like"/>
    <property type="match status" value="1"/>
</dbReference>
<sequence>MAREEACGMSFDVAIGRMLGGKRFAFDFRAGAGLTAVLGPSGAGKTTLMDMIAGIALPDSGRIAVGGRTLYDRAGGIAIPIEERRCGYIFQDGRLFPHLSVGRNLEYGARLAGDRVPPIGFDALVDLLGLRPLLDRKPRTLSGGEARRVAIGRALLGCPAFLLMDEPLTGLDGEMKLDVIAMIAELRDRLTLPILLVSHDRDEVERLADNIVLIDEGAVIAAGEANAILSDLSLPLARAGDALVILKAEPVGHDADYDITTCRIGETLLQVPGRWDGAPTVRLRIRATDVTLSKDKAIDSALNRLTARIVGAERTRTAQMRVVLSLGESEDGPRLLASITRKSWDMLGLAIGDRVEAAIKAAALAERRRG</sequence>
<evidence type="ECO:0000256" key="4">
    <source>
        <dbReference type="ARBA" id="ARBA00022519"/>
    </source>
</evidence>
<dbReference type="Pfam" id="PF03459">
    <property type="entry name" value="TOBE"/>
    <property type="match status" value="1"/>
</dbReference>
<keyword evidence="7" id="KW-1278">Translocase</keyword>
<evidence type="ECO:0000256" key="7">
    <source>
        <dbReference type="ARBA" id="ARBA00022967"/>
    </source>
</evidence>
<dbReference type="PROSITE" id="PS00211">
    <property type="entry name" value="ABC_TRANSPORTER_1"/>
    <property type="match status" value="1"/>
</dbReference>
<gene>
    <name evidence="12" type="primary">modC</name>
    <name evidence="12" type="ORF">EOD43_02090</name>
</gene>
<keyword evidence="8" id="KW-0472">Membrane</keyword>
<evidence type="ECO:0000256" key="6">
    <source>
        <dbReference type="ARBA" id="ARBA00022840"/>
    </source>
</evidence>
<dbReference type="InterPro" id="IPR011868">
    <property type="entry name" value="ModC_ABC_ATP-bd"/>
</dbReference>
<evidence type="ECO:0000313" key="13">
    <source>
        <dbReference type="Proteomes" id="UP000282971"/>
    </source>
</evidence>
<dbReference type="SUPFAM" id="SSF52540">
    <property type="entry name" value="P-loop containing nucleoside triphosphate hydrolases"/>
    <property type="match status" value="1"/>
</dbReference>
<feature type="domain" description="ABC transporter" evidence="10">
    <location>
        <begin position="2"/>
        <end position="241"/>
    </location>
</feature>
<dbReference type="PROSITE" id="PS50893">
    <property type="entry name" value="ABC_TRANSPORTER_2"/>
    <property type="match status" value="1"/>
</dbReference>
<name>A0A437M5I5_9SPHN</name>
<evidence type="ECO:0000256" key="8">
    <source>
        <dbReference type="ARBA" id="ARBA00023136"/>
    </source>
</evidence>
<keyword evidence="13" id="KW-1185">Reference proteome</keyword>
<dbReference type="InterPro" id="IPR003593">
    <property type="entry name" value="AAA+_ATPase"/>
</dbReference>
<evidence type="ECO:0000256" key="9">
    <source>
        <dbReference type="PROSITE-ProRule" id="PRU01213"/>
    </source>
</evidence>
<dbReference type="InterPro" id="IPR027417">
    <property type="entry name" value="P-loop_NTPase"/>
</dbReference>
<dbReference type="GO" id="GO:0015098">
    <property type="term" value="F:molybdate ion transmembrane transporter activity"/>
    <property type="evidence" value="ECO:0007669"/>
    <property type="project" value="InterPro"/>
</dbReference>
<dbReference type="EMBL" id="SACN01000001">
    <property type="protein sequence ID" value="RVT92734.1"/>
    <property type="molecule type" value="Genomic_DNA"/>
</dbReference>
<evidence type="ECO:0000256" key="5">
    <source>
        <dbReference type="ARBA" id="ARBA00022741"/>
    </source>
</evidence>
<evidence type="ECO:0000259" key="11">
    <source>
        <dbReference type="PROSITE" id="PS51866"/>
    </source>
</evidence>
<dbReference type="GO" id="GO:0140359">
    <property type="term" value="F:ABC-type transporter activity"/>
    <property type="evidence" value="ECO:0007669"/>
    <property type="project" value="InterPro"/>
</dbReference>
<proteinExistence type="predicted"/>
<dbReference type="Proteomes" id="UP000282971">
    <property type="component" value="Unassembled WGS sequence"/>
</dbReference>
<evidence type="ECO:0000259" key="10">
    <source>
        <dbReference type="PROSITE" id="PS50893"/>
    </source>
</evidence>
<dbReference type="InterPro" id="IPR050334">
    <property type="entry name" value="Molybdenum_import_ModC"/>
</dbReference>
<dbReference type="GO" id="GO:0016020">
    <property type="term" value="C:membrane"/>
    <property type="evidence" value="ECO:0007669"/>
    <property type="project" value="InterPro"/>
</dbReference>
<dbReference type="PANTHER" id="PTHR43514">
    <property type="entry name" value="ABC TRANSPORTER I FAMILY MEMBER 10"/>
    <property type="match status" value="1"/>
</dbReference>
<dbReference type="InterPro" id="IPR003439">
    <property type="entry name" value="ABC_transporter-like_ATP-bd"/>
</dbReference>
<keyword evidence="2" id="KW-1003">Cell membrane</keyword>
<dbReference type="Gene3D" id="3.40.50.300">
    <property type="entry name" value="P-loop containing nucleotide triphosphate hydrolases"/>
    <property type="match status" value="1"/>
</dbReference>
<accession>A0A437M5I5</accession>
<dbReference type="NCBIfam" id="TIGR02142">
    <property type="entry name" value="modC_ABC"/>
    <property type="match status" value="1"/>
</dbReference>
<dbReference type="InterPro" id="IPR017871">
    <property type="entry name" value="ABC_transporter-like_CS"/>
</dbReference>
<dbReference type="Pfam" id="PF00005">
    <property type="entry name" value="ABC_tran"/>
    <property type="match status" value="1"/>
</dbReference>
<protein>
    <submittedName>
        <fullName evidence="12">Molybdenum ABC transporter ATP-binding protein</fullName>
        <ecNumber evidence="12">3.6.3.29</ecNumber>
    </submittedName>
</protein>
<feature type="domain" description="Mop" evidence="11">
    <location>
        <begin position="298"/>
        <end position="368"/>
    </location>
</feature>
<reference evidence="12 13" key="1">
    <citation type="submission" date="2019-01" db="EMBL/GenBank/DDBJ databases">
        <authorList>
            <person name="Chen W.-M."/>
        </authorList>
    </citation>
    <scope>NUCLEOTIDE SEQUENCE [LARGE SCALE GENOMIC DNA]</scope>
    <source>
        <strain evidence="12 13">CCP-7</strain>
    </source>
</reference>
<dbReference type="InterPro" id="IPR004606">
    <property type="entry name" value="Mop_domain"/>
</dbReference>
<dbReference type="AlphaFoldDB" id="A0A437M5I5"/>
<dbReference type="EC" id="3.6.3.29" evidence="12"/>
<dbReference type="SMART" id="SM00382">
    <property type="entry name" value="AAA"/>
    <property type="match status" value="1"/>
</dbReference>
<keyword evidence="5" id="KW-0547">Nucleotide-binding</keyword>
<comment type="caution">
    <text evidence="12">The sequence shown here is derived from an EMBL/GenBank/DDBJ whole genome shotgun (WGS) entry which is preliminary data.</text>
</comment>
<organism evidence="12 13">
    <name type="scientific">Sphingomonas crocodyli</name>
    <dbReference type="NCBI Taxonomy" id="1979270"/>
    <lineage>
        <taxon>Bacteria</taxon>
        <taxon>Pseudomonadati</taxon>
        <taxon>Pseudomonadota</taxon>
        <taxon>Alphaproteobacteria</taxon>
        <taxon>Sphingomonadales</taxon>
        <taxon>Sphingomonadaceae</taxon>
        <taxon>Sphingomonas</taxon>
    </lineage>
</organism>
<keyword evidence="4" id="KW-0997">Cell inner membrane</keyword>
<keyword evidence="3 9" id="KW-0500">Molybdenum</keyword>
<evidence type="ECO:0000256" key="2">
    <source>
        <dbReference type="ARBA" id="ARBA00022475"/>
    </source>
</evidence>